<evidence type="ECO:0000313" key="1">
    <source>
        <dbReference type="EMBL" id="SDG21665.1"/>
    </source>
</evidence>
<sequence>MSLVVLGRPAMAAADRAWMDALRGRHRGAIFQDGLGAHVTLIFPTDATDPTTATSHLATVAAETAPIDLSFRATMPWLDRYSDETYVYLVPDAGNGALIRLHDYLYSGPFSDVLRLDLPYVPHITLGRFGEAKLAKALVDDLNAQDIEIHARLDTVELFRLSEGEPPRRLADVALRG</sequence>
<dbReference type="SUPFAM" id="SSF55144">
    <property type="entry name" value="LigT-like"/>
    <property type="match status" value="1"/>
</dbReference>
<evidence type="ECO:0000313" key="2">
    <source>
        <dbReference type="Proteomes" id="UP000198615"/>
    </source>
</evidence>
<dbReference type="EMBL" id="FNBW01000012">
    <property type="protein sequence ID" value="SDG21665.1"/>
    <property type="molecule type" value="Genomic_DNA"/>
</dbReference>
<reference evidence="1 2" key="1">
    <citation type="submission" date="2016-10" db="EMBL/GenBank/DDBJ databases">
        <authorList>
            <person name="Varghese N."/>
            <person name="Submissions S."/>
        </authorList>
    </citation>
    <scope>NUCLEOTIDE SEQUENCE [LARGE SCALE GENOMIC DNA]</scope>
    <source>
        <strain evidence="1 2">DSM 18839</strain>
    </source>
</reference>
<name>A0A8G2BMF0_9PROT</name>
<proteinExistence type="predicted"/>
<organism evidence="1 2">
    <name type="scientific">Thalassobaculum litoreum DSM 18839</name>
    <dbReference type="NCBI Taxonomy" id="1123362"/>
    <lineage>
        <taxon>Bacteria</taxon>
        <taxon>Pseudomonadati</taxon>
        <taxon>Pseudomonadota</taxon>
        <taxon>Alphaproteobacteria</taxon>
        <taxon>Rhodospirillales</taxon>
        <taxon>Thalassobaculaceae</taxon>
        <taxon>Thalassobaculum</taxon>
    </lineage>
</organism>
<comment type="caution">
    <text evidence="1">The sequence shown here is derived from an EMBL/GenBank/DDBJ whole genome shotgun (WGS) entry which is preliminary data.</text>
</comment>
<gene>
    <name evidence="1" type="ORF">SAMN05660686_03708</name>
</gene>
<dbReference type="Pfam" id="PF13563">
    <property type="entry name" value="2_5_RNA_ligase2"/>
    <property type="match status" value="1"/>
</dbReference>
<dbReference type="OrthoDB" id="7375622at2"/>
<dbReference type="AlphaFoldDB" id="A0A8G2BMF0"/>
<keyword evidence="1" id="KW-0436">Ligase</keyword>
<dbReference type="InterPro" id="IPR009097">
    <property type="entry name" value="Cyclic_Pdiesterase"/>
</dbReference>
<accession>A0A8G2BMF0</accession>
<dbReference type="Gene3D" id="3.90.1140.10">
    <property type="entry name" value="Cyclic phosphodiesterase"/>
    <property type="match status" value="1"/>
</dbReference>
<keyword evidence="2" id="KW-1185">Reference proteome</keyword>
<protein>
    <submittedName>
        <fullName evidence="1">2'-5' RNA ligase</fullName>
    </submittedName>
</protein>
<dbReference type="GO" id="GO:0016874">
    <property type="term" value="F:ligase activity"/>
    <property type="evidence" value="ECO:0007669"/>
    <property type="project" value="UniProtKB-KW"/>
</dbReference>
<dbReference type="Proteomes" id="UP000198615">
    <property type="component" value="Unassembled WGS sequence"/>
</dbReference>
<dbReference type="RefSeq" id="WP_051245054.1">
    <property type="nucleotide sequence ID" value="NZ_FNBW01000012.1"/>
</dbReference>